<sequence length="137" mass="15129">MASGFRFVLGVMAGVSIALTLSGCGDHMPGDATGAKVLRNLLEKNRVDAKLVSFKKVQGREVKRENVDAYELMYEAEILFPEGFEAKCADERERGTCAFLGLDNDRTFTKAEVHTSEGTLHFVKSEKGWMAEDSNAY</sequence>
<protein>
    <recommendedName>
        <fullName evidence="3">Lipoprotein</fullName>
    </recommendedName>
</protein>
<dbReference type="AlphaFoldDB" id="A0A3G8M4A1"/>
<dbReference type="Proteomes" id="UP000273982">
    <property type="component" value="Chromosome"/>
</dbReference>
<evidence type="ECO:0008006" key="3">
    <source>
        <dbReference type="Google" id="ProtNLM"/>
    </source>
</evidence>
<dbReference type="PROSITE" id="PS51257">
    <property type="entry name" value="PROKAR_LIPOPROTEIN"/>
    <property type="match status" value="1"/>
</dbReference>
<dbReference type="EMBL" id="CP034086">
    <property type="protein sequence ID" value="AZG75870.1"/>
    <property type="molecule type" value="Genomic_DNA"/>
</dbReference>
<dbReference type="KEGG" id="mros:EHO51_03460"/>
<name>A0A3G8M4A1_9HYPH</name>
<dbReference type="RefSeq" id="WP_124737718.1">
    <property type="nucleotide sequence ID" value="NZ_CP034086.1"/>
</dbReference>
<proteinExistence type="predicted"/>
<accession>A0A3G8M4A1</accession>
<evidence type="ECO:0000313" key="2">
    <source>
        <dbReference type="Proteomes" id="UP000273982"/>
    </source>
</evidence>
<gene>
    <name evidence="1" type="ORF">EHO51_03460</name>
</gene>
<organism evidence="1 2">
    <name type="scientific">Methylocystis rosea</name>
    <dbReference type="NCBI Taxonomy" id="173366"/>
    <lineage>
        <taxon>Bacteria</taxon>
        <taxon>Pseudomonadati</taxon>
        <taxon>Pseudomonadota</taxon>
        <taxon>Alphaproteobacteria</taxon>
        <taxon>Hyphomicrobiales</taxon>
        <taxon>Methylocystaceae</taxon>
        <taxon>Methylocystis</taxon>
    </lineage>
</organism>
<evidence type="ECO:0000313" key="1">
    <source>
        <dbReference type="EMBL" id="AZG75870.1"/>
    </source>
</evidence>
<reference evidence="1 2" key="1">
    <citation type="submission" date="2018-11" db="EMBL/GenBank/DDBJ databases">
        <title>Genome squencing of methanotrophic bacteria isolated from alkaline groundwater in Korea.</title>
        <authorList>
            <person name="Nguyen L.N."/>
        </authorList>
    </citation>
    <scope>NUCLEOTIDE SEQUENCE [LARGE SCALE GENOMIC DNA]</scope>
    <source>
        <strain evidence="1 2">GW6</strain>
    </source>
</reference>